<feature type="transmembrane region" description="Helical" evidence="10">
    <location>
        <begin position="240"/>
        <end position="260"/>
    </location>
</feature>
<evidence type="ECO:0000256" key="5">
    <source>
        <dbReference type="ARBA" id="ARBA00022989"/>
    </source>
</evidence>
<dbReference type="GO" id="GO:0008137">
    <property type="term" value="F:NADH dehydrogenase (ubiquinone) activity"/>
    <property type="evidence" value="ECO:0007669"/>
    <property type="project" value="InterPro"/>
</dbReference>
<dbReference type="InterPro" id="IPR003918">
    <property type="entry name" value="NADH_UbQ_OxRdtase"/>
</dbReference>
<name>A0A6P1GAP6_9RICK</name>
<comment type="similarity">
    <text evidence="2">Belongs to the complex I subunit 4 family.</text>
</comment>
<feature type="transmembrane region" description="Helical" evidence="10">
    <location>
        <begin position="82"/>
        <end position="101"/>
    </location>
</feature>
<feature type="transmembrane region" description="Helical" evidence="10">
    <location>
        <begin position="404"/>
        <end position="424"/>
    </location>
</feature>
<dbReference type="GO" id="GO:0003954">
    <property type="term" value="F:NADH dehydrogenase activity"/>
    <property type="evidence" value="ECO:0007669"/>
    <property type="project" value="TreeGrafter"/>
</dbReference>
<comment type="subcellular location">
    <subcellularLocation>
        <location evidence="1">Endomembrane system</location>
        <topology evidence="1">Multi-pass membrane protein</topology>
    </subcellularLocation>
    <subcellularLocation>
        <location evidence="9">Membrane</location>
        <topology evidence="9">Multi-pass membrane protein</topology>
    </subcellularLocation>
</comment>
<feature type="transmembrane region" description="Helical" evidence="10">
    <location>
        <begin position="131"/>
        <end position="149"/>
    </location>
</feature>
<keyword evidence="12" id="KW-0560">Oxidoreductase</keyword>
<feature type="domain" description="NADH:quinone oxidoreductase/Mrp antiporter transmembrane" evidence="11">
    <location>
        <begin position="125"/>
        <end position="415"/>
    </location>
</feature>
<dbReference type="PANTHER" id="PTHR43507">
    <property type="entry name" value="NADH-UBIQUINONE OXIDOREDUCTASE CHAIN 4"/>
    <property type="match status" value="1"/>
</dbReference>
<dbReference type="AlphaFoldDB" id="A0A6P1GAP6"/>
<keyword evidence="4 9" id="KW-0812">Transmembrane</keyword>
<dbReference type="PRINTS" id="PR01437">
    <property type="entry name" value="NUOXDRDTASE4"/>
</dbReference>
<feature type="transmembrane region" description="Helical" evidence="10">
    <location>
        <begin position="18"/>
        <end position="37"/>
    </location>
</feature>
<accession>A0A6P1GAP6</accession>
<dbReference type="EMBL" id="CP047224">
    <property type="protein sequence ID" value="QHD65360.1"/>
    <property type="molecule type" value="Genomic_DNA"/>
</dbReference>
<dbReference type="Pfam" id="PF00361">
    <property type="entry name" value="Proton_antipo_M"/>
    <property type="match status" value="1"/>
</dbReference>
<evidence type="ECO:0000256" key="7">
    <source>
        <dbReference type="ARBA" id="ARBA00031584"/>
    </source>
</evidence>
<dbReference type="KEGG" id="nef:GP480_02805"/>
<keyword evidence="13" id="KW-1185">Reference proteome</keyword>
<evidence type="ECO:0000256" key="8">
    <source>
        <dbReference type="ARBA" id="ARBA00032798"/>
    </source>
</evidence>
<keyword evidence="6 10" id="KW-0472">Membrane</keyword>
<feature type="transmembrane region" description="Helical" evidence="10">
    <location>
        <begin position="325"/>
        <end position="347"/>
    </location>
</feature>
<evidence type="ECO:0000256" key="10">
    <source>
        <dbReference type="SAM" id="Phobius"/>
    </source>
</evidence>
<feature type="transmembrane region" description="Helical" evidence="10">
    <location>
        <begin position="298"/>
        <end position="319"/>
    </location>
</feature>
<proteinExistence type="inferred from homology"/>
<dbReference type="GO" id="GO:0048039">
    <property type="term" value="F:ubiquinone binding"/>
    <property type="evidence" value="ECO:0007669"/>
    <property type="project" value="TreeGrafter"/>
</dbReference>
<dbReference type="Proteomes" id="UP000464912">
    <property type="component" value="Chromosome"/>
</dbReference>
<evidence type="ECO:0000256" key="2">
    <source>
        <dbReference type="ARBA" id="ARBA00009025"/>
    </source>
</evidence>
<dbReference type="NCBIfam" id="TIGR01972">
    <property type="entry name" value="NDH_I_M"/>
    <property type="match status" value="1"/>
</dbReference>
<evidence type="ECO:0000256" key="1">
    <source>
        <dbReference type="ARBA" id="ARBA00004127"/>
    </source>
</evidence>
<feature type="transmembrane region" description="Helical" evidence="10">
    <location>
        <begin position="368"/>
        <end position="398"/>
    </location>
</feature>
<evidence type="ECO:0000256" key="9">
    <source>
        <dbReference type="RuleBase" id="RU000320"/>
    </source>
</evidence>
<dbReference type="GO" id="GO:0016020">
    <property type="term" value="C:membrane"/>
    <property type="evidence" value="ECO:0007669"/>
    <property type="project" value="UniProtKB-SubCell"/>
</dbReference>
<dbReference type="RefSeq" id="WP_160095681.1">
    <property type="nucleotide sequence ID" value="NZ_CP047224.1"/>
</dbReference>
<dbReference type="InterPro" id="IPR001750">
    <property type="entry name" value="ND/Mrp_TM"/>
</dbReference>
<reference evidence="12 13" key="2">
    <citation type="journal article" date="2020" name="MBio">
        <title>Isolation and Molecular Analysis of a Novel Neorickettsia Species That Causes Potomac Horse Fever.</title>
        <authorList>
            <person name="Teymournejad O."/>
            <person name="Lin M."/>
            <person name="Bekebrede H."/>
            <person name="Kamr A."/>
            <person name="Toribio R.E."/>
            <person name="Arroyo L.G."/>
            <person name="Baird J.D."/>
            <person name="Rikihisa Y."/>
        </authorList>
    </citation>
    <scope>NUCLEOTIDE SEQUENCE [LARGE SCALE GENOMIC DNA]</scope>
    <source>
        <strain evidence="12 13">Fin17</strain>
    </source>
</reference>
<evidence type="ECO:0000256" key="4">
    <source>
        <dbReference type="ARBA" id="ARBA00022692"/>
    </source>
</evidence>
<sequence>MIQLVLARCSEGVIHSKIMTPLFLLLPLFASLIVLFASNSRYYLSILFSASTFLISLVLAARAGSEFVVFQVGAIILKMDELSCIMLLLTSLLTMLCMVMAKDRSSGYLSMLFLLEFVLAVFFLATDLLTFYIMFELSLVPIFFIIGLWGGKKRVHAAFKIFLYTLFGSVGFLISILYLFTELGTLEISSLIYLVEETIPVAAQKLIWIALFFAFAVKIPMFPFHTWLPDAHVQAPTEGSVILAGVLIKLGAYGMLKVLLPILPSLSREFSTLALSLSAIAVIYTSLVALAQTDMKKLIAYSSIAHMGIVTAGLFAFNIEGYKGAIFQMVSHGLVSSGLFFCIGSIYNRSATRQIADHSGIMNFAPKLGFAFVLFSLAAIGLPGTAGFVGEFLALAGLFQSTEVFAILCTTGVVLGACYMLYLCRRIIWGSPTGNIFQDIQLHEAIPIFTLTILVMILGLYPNLLLNFLR</sequence>
<dbReference type="InterPro" id="IPR010227">
    <property type="entry name" value="NADH_Q_OxRdtase_chainM/4"/>
</dbReference>
<feature type="transmembrane region" description="Helical" evidence="10">
    <location>
        <begin position="445"/>
        <end position="464"/>
    </location>
</feature>
<keyword evidence="5 10" id="KW-1133">Transmembrane helix</keyword>
<organism evidence="12 13">
    <name type="scientific">Neorickettsia findlayensis</name>
    <dbReference type="NCBI Taxonomy" id="2686014"/>
    <lineage>
        <taxon>Bacteria</taxon>
        <taxon>Pseudomonadati</taxon>
        <taxon>Pseudomonadota</taxon>
        <taxon>Alphaproteobacteria</taxon>
        <taxon>Rickettsiales</taxon>
        <taxon>Anaplasmataceae</taxon>
        <taxon>Neorickettsia</taxon>
    </lineage>
</organism>
<feature type="transmembrane region" description="Helical" evidence="10">
    <location>
        <begin position="42"/>
        <end position="62"/>
    </location>
</feature>
<reference evidence="12 13" key="1">
    <citation type="journal article" date="2020" name="MBio">
        <title>Erratum for Teymournejad et al., 'Isolation and Molecular Analysis of a Novel Neorickettsia Species That Causes Potomac Horse Fever'.</title>
        <authorList>
            <person name="Teymournejad O."/>
            <person name="Lin M."/>
            <person name="Bekebrede H."/>
            <person name="Kamr A."/>
            <person name="Toribio R.E."/>
            <person name="Arroyo L.G."/>
            <person name="Baird J.D."/>
            <person name="Rikihisa Y."/>
        </authorList>
    </citation>
    <scope>NUCLEOTIDE SEQUENCE [LARGE SCALE GENOMIC DNA]</scope>
    <source>
        <strain evidence="12 13">Fin17</strain>
    </source>
</reference>
<feature type="transmembrane region" description="Helical" evidence="10">
    <location>
        <begin position="161"/>
        <end position="180"/>
    </location>
</feature>
<dbReference type="GO" id="GO:0012505">
    <property type="term" value="C:endomembrane system"/>
    <property type="evidence" value="ECO:0007669"/>
    <property type="project" value="UniProtKB-SubCell"/>
</dbReference>
<feature type="transmembrane region" description="Helical" evidence="10">
    <location>
        <begin position="272"/>
        <end position="291"/>
    </location>
</feature>
<evidence type="ECO:0000313" key="12">
    <source>
        <dbReference type="EMBL" id="QHD65360.1"/>
    </source>
</evidence>
<evidence type="ECO:0000259" key="11">
    <source>
        <dbReference type="Pfam" id="PF00361"/>
    </source>
</evidence>
<feature type="transmembrane region" description="Helical" evidence="10">
    <location>
        <begin position="108"/>
        <end position="125"/>
    </location>
</feature>
<evidence type="ECO:0000313" key="13">
    <source>
        <dbReference type="Proteomes" id="UP000464912"/>
    </source>
</evidence>
<dbReference type="PANTHER" id="PTHR43507:SF1">
    <property type="entry name" value="NADH-UBIQUINONE OXIDOREDUCTASE CHAIN 4"/>
    <property type="match status" value="1"/>
</dbReference>
<dbReference type="GO" id="GO:0042773">
    <property type="term" value="P:ATP synthesis coupled electron transport"/>
    <property type="evidence" value="ECO:0007669"/>
    <property type="project" value="InterPro"/>
</dbReference>
<feature type="transmembrane region" description="Helical" evidence="10">
    <location>
        <begin position="206"/>
        <end position="228"/>
    </location>
</feature>
<evidence type="ECO:0000256" key="6">
    <source>
        <dbReference type="ARBA" id="ARBA00023136"/>
    </source>
</evidence>
<dbReference type="GO" id="GO:0015990">
    <property type="term" value="P:electron transport coupled proton transport"/>
    <property type="evidence" value="ECO:0007669"/>
    <property type="project" value="TreeGrafter"/>
</dbReference>
<protein>
    <recommendedName>
        <fullName evidence="3">NADH-quinone oxidoreductase subunit M</fullName>
    </recommendedName>
    <alternativeName>
        <fullName evidence="7">NADH dehydrogenase I subunit M</fullName>
    </alternativeName>
    <alternativeName>
        <fullName evidence="8">NDH-1 subunit M</fullName>
    </alternativeName>
</protein>
<gene>
    <name evidence="12" type="ORF">GP480_02805</name>
</gene>
<evidence type="ECO:0000256" key="3">
    <source>
        <dbReference type="ARBA" id="ARBA00019906"/>
    </source>
</evidence>